<evidence type="ECO:0000256" key="2">
    <source>
        <dbReference type="ARBA" id="ARBA00006966"/>
    </source>
</evidence>
<accession>A0A8T0E9U5</accession>
<dbReference type="InterPro" id="IPR023603">
    <property type="entry name" value="Low_specificity_L-TA-like"/>
</dbReference>
<dbReference type="InterPro" id="IPR001597">
    <property type="entry name" value="ArAA_b-elim_lyase/Thr_aldolase"/>
</dbReference>
<evidence type="ECO:0000313" key="8">
    <source>
        <dbReference type="Proteomes" id="UP000807504"/>
    </source>
</evidence>
<dbReference type="EMBL" id="JABXBU010002230">
    <property type="protein sequence ID" value="KAF8768218.1"/>
    <property type="molecule type" value="Genomic_DNA"/>
</dbReference>
<dbReference type="GO" id="GO:0006567">
    <property type="term" value="P:L-threonine catabolic process"/>
    <property type="evidence" value="ECO:0007669"/>
    <property type="project" value="TreeGrafter"/>
</dbReference>
<sequence>MAREIDLRSDSVTKPTPAMREAMKNAVVGDDMYKEDPTNWKRKSPVCLERRMPSLFPQERWEILLPLGGLHVSCVRTQEDGTFNLEELKEKIRPRIPHIRSSSKMDVEYPEPSTALICLENPHNILGGRILPISFIQQVCSLAGSNGIPVHMDGARIINASVQCGVPVHEIVKDCASVMMCLSKGVGAPIGSVVAGSKHFIERVHKYRKALGGGMRQAGVMAAAALVGLKSAEERMRTDNQRTKKLAQDIHDLQSNLVTCDPDLVETNMLLLQFPSPDFTSQDFVKRMTQVKKGDNEQVIVKASLWFKNRVRCVLHSDLTQEDVDCAMKKIRDIVS</sequence>
<dbReference type="GO" id="GO:0008732">
    <property type="term" value="F:L-allo-threonine aldolase activity"/>
    <property type="evidence" value="ECO:0007669"/>
    <property type="project" value="TreeGrafter"/>
</dbReference>
<evidence type="ECO:0000313" key="7">
    <source>
        <dbReference type="EMBL" id="KAF8768218.1"/>
    </source>
</evidence>
<dbReference type="Gene3D" id="3.40.640.10">
    <property type="entry name" value="Type I PLP-dependent aspartate aminotransferase-like (Major domain)"/>
    <property type="match status" value="2"/>
</dbReference>
<dbReference type="SUPFAM" id="SSF53383">
    <property type="entry name" value="PLP-dependent transferases"/>
    <property type="match status" value="1"/>
</dbReference>
<proteinExistence type="inferred from homology"/>
<reference evidence="7" key="2">
    <citation type="submission" date="2020-06" db="EMBL/GenBank/DDBJ databases">
        <authorList>
            <person name="Sheffer M."/>
        </authorList>
    </citation>
    <scope>NUCLEOTIDE SEQUENCE</scope>
</reference>
<feature type="modified residue" description="N6-(pyridoxal phosphate)lysine" evidence="5">
    <location>
        <position position="184"/>
    </location>
</feature>
<keyword evidence="3" id="KW-0663">Pyridoxal phosphate</keyword>
<feature type="domain" description="Aromatic amino acid beta-eliminating lyase/threonine aldolase" evidence="6">
    <location>
        <begin position="67"/>
        <end position="271"/>
    </location>
</feature>
<organism evidence="7 8">
    <name type="scientific">Argiope bruennichi</name>
    <name type="common">Wasp spider</name>
    <name type="synonym">Aranea bruennichi</name>
    <dbReference type="NCBI Taxonomy" id="94029"/>
    <lineage>
        <taxon>Eukaryota</taxon>
        <taxon>Metazoa</taxon>
        <taxon>Ecdysozoa</taxon>
        <taxon>Arthropoda</taxon>
        <taxon>Chelicerata</taxon>
        <taxon>Arachnida</taxon>
        <taxon>Araneae</taxon>
        <taxon>Araneomorphae</taxon>
        <taxon>Entelegynae</taxon>
        <taxon>Araneoidea</taxon>
        <taxon>Araneidae</taxon>
        <taxon>Argiope</taxon>
    </lineage>
</organism>
<dbReference type="InterPro" id="IPR015422">
    <property type="entry name" value="PyrdxlP-dep_Trfase_small"/>
</dbReference>
<dbReference type="InterPro" id="IPR015424">
    <property type="entry name" value="PyrdxlP-dep_Trfase"/>
</dbReference>
<dbReference type="AlphaFoldDB" id="A0A8T0E9U5"/>
<dbReference type="GO" id="GO:0006545">
    <property type="term" value="P:glycine biosynthetic process"/>
    <property type="evidence" value="ECO:0007669"/>
    <property type="project" value="TreeGrafter"/>
</dbReference>
<dbReference type="FunFam" id="3.40.640.10:FF:000030">
    <property type="entry name" value="Low-specificity L-threonine aldolase"/>
    <property type="match status" value="1"/>
</dbReference>
<comment type="caution">
    <text evidence="7">The sequence shown here is derived from an EMBL/GenBank/DDBJ whole genome shotgun (WGS) entry which is preliminary data.</text>
</comment>
<dbReference type="GO" id="GO:0005829">
    <property type="term" value="C:cytosol"/>
    <property type="evidence" value="ECO:0007669"/>
    <property type="project" value="TreeGrafter"/>
</dbReference>
<evidence type="ECO:0000256" key="3">
    <source>
        <dbReference type="ARBA" id="ARBA00022898"/>
    </source>
</evidence>
<comment type="cofactor">
    <cofactor evidence="1">
        <name>pyridoxal 5'-phosphate</name>
        <dbReference type="ChEBI" id="CHEBI:597326"/>
    </cofactor>
</comment>
<name>A0A8T0E9U5_ARGBR</name>
<dbReference type="Pfam" id="PF01212">
    <property type="entry name" value="Beta_elim_lyase"/>
    <property type="match status" value="2"/>
</dbReference>
<dbReference type="Gene3D" id="3.90.1150.10">
    <property type="entry name" value="Aspartate Aminotransferase, domain 1"/>
    <property type="match status" value="1"/>
</dbReference>
<evidence type="ECO:0000256" key="4">
    <source>
        <dbReference type="ARBA" id="ARBA00023239"/>
    </source>
</evidence>
<dbReference type="Proteomes" id="UP000807504">
    <property type="component" value="Unassembled WGS sequence"/>
</dbReference>
<evidence type="ECO:0000256" key="5">
    <source>
        <dbReference type="PIRSR" id="PIRSR017617-1"/>
    </source>
</evidence>
<protein>
    <submittedName>
        <fullName evidence="7">Putative low-specificity L-threonine aldolase like protein</fullName>
    </submittedName>
</protein>
<dbReference type="InterPro" id="IPR015421">
    <property type="entry name" value="PyrdxlP-dep_Trfase_major"/>
</dbReference>
<comment type="similarity">
    <text evidence="2">Belongs to the threonine aldolase family.</text>
</comment>
<keyword evidence="4" id="KW-0456">Lyase</keyword>
<evidence type="ECO:0000256" key="1">
    <source>
        <dbReference type="ARBA" id="ARBA00001933"/>
    </source>
</evidence>
<reference evidence="7" key="1">
    <citation type="journal article" date="2020" name="bioRxiv">
        <title>Chromosome-level reference genome of the European wasp spider Argiope bruennichi: a resource for studies on range expansion and evolutionary adaptation.</title>
        <authorList>
            <person name="Sheffer M.M."/>
            <person name="Hoppe A."/>
            <person name="Krehenwinkel H."/>
            <person name="Uhl G."/>
            <person name="Kuss A.W."/>
            <person name="Jensen L."/>
            <person name="Jensen C."/>
            <person name="Gillespie R.G."/>
            <person name="Hoff K.J."/>
            <person name="Prost S."/>
        </authorList>
    </citation>
    <scope>NUCLEOTIDE SEQUENCE</scope>
</reference>
<evidence type="ECO:0000259" key="6">
    <source>
        <dbReference type="Pfam" id="PF01212"/>
    </source>
</evidence>
<dbReference type="PANTHER" id="PTHR48097">
    <property type="entry name" value="L-THREONINE ALDOLASE-RELATED"/>
    <property type="match status" value="1"/>
</dbReference>
<keyword evidence="8" id="KW-1185">Reference proteome</keyword>
<dbReference type="PIRSF" id="PIRSF017617">
    <property type="entry name" value="Thr_aldolase"/>
    <property type="match status" value="1"/>
</dbReference>
<gene>
    <name evidence="7" type="ORF">HNY73_021060</name>
</gene>
<dbReference type="PANTHER" id="PTHR48097:SF9">
    <property type="entry name" value="L-THREONINE ALDOLASE"/>
    <property type="match status" value="1"/>
</dbReference>
<feature type="domain" description="Aromatic amino acid beta-eliminating lyase/threonine aldolase" evidence="6">
    <location>
        <begin position="6"/>
        <end position="38"/>
    </location>
</feature>